<dbReference type="EMBL" id="CM000844">
    <property type="protein sequence ID" value="KRH29446.1"/>
    <property type="molecule type" value="Genomic_DNA"/>
</dbReference>
<reference evidence="2" key="2">
    <citation type="submission" date="2018-02" db="UniProtKB">
        <authorList>
            <consortium name="EnsemblPlants"/>
        </authorList>
    </citation>
    <scope>IDENTIFICATION</scope>
    <source>
        <strain evidence="2">Williams 82</strain>
    </source>
</reference>
<gene>
    <name evidence="1" type="ORF">GLYMA_11G117000</name>
</gene>
<evidence type="ECO:0008006" key="4">
    <source>
        <dbReference type="Google" id="ProtNLM"/>
    </source>
</evidence>
<dbReference type="Proteomes" id="UP000008827">
    <property type="component" value="Chromosome 11"/>
</dbReference>
<protein>
    <recommendedName>
        <fullName evidence="4">Reverse transcriptase zinc-binding domain-containing protein</fullName>
    </recommendedName>
</protein>
<dbReference type="STRING" id="3847.A0A0R0HFT6"/>
<dbReference type="InParanoid" id="A0A0R0HFT6"/>
<reference evidence="1" key="3">
    <citation type="submission" date="2018-07" db="EMBL/GenBank/DDBJ databases">
        <title>WGS assembly of Glycine max.</title>
        <authorList>
            <person name="Schmutz J."/>
            <person name="Cannon S."/>
            <person name="Schlueter J."/>
            <person name="Ma J."/>
            <person name="Mitros T."/>
            <person name="Nelson W."/>
            <person name="Hyten D."/>
            <person name="Song Q."/>
            <person name="Thelen J."/>
            <person name="Cheng J."/>
            <person name="Xu D."/>
            <person name="Hellsten U."/>
            <person name="May G."/>
            <person name="Yu Y."/>
            <person name="Sakurai T."/>
            <person name="Umezawa T."/>
            <person name="Bhattacharyya M."/>
            <person name="Sandhu D."/>
            <person name="Valliyodan B."/>
            <person name="Lindquist E."/>
            <person name="Peto M."/>
            <person name="Grant D."/>
            <person name="Shu S."/>
            <person name="Goodstein D."/>
            <person name="Barry K."/>
            <person name="Futrell-Griggs M."/>
            <person name="Abernathy B."/>
            <person name="Du J."/>
            <person name="Tian Z."/>
            <person name="Zhu L."/>
            <person name="Gill N."/>
            <person name="Joshi T."/>
            <person name="Libault M."/>
            <person name="Sethuraman A."/>
            <person name="Zhang X."/>
            <person name="Shinozaki K."/>
            <person name="Nguyen H."/>
            <person name="Wing R."/>
            <person name="Cregan P."/>
            <person name="Specht J."/>
            <person name="Grimwood J."/>
            <person name="Rokhsar D."/>
            <person name="Stacey G."/>
            <person name="Shoemaker R."/>
            <person name="Jackson S."/>
        </authorList>
    </citation>
    <scope>NUCLEOTIDE SEQUENCE</scope>
    <source>
        <tissue evidence="1">Callus</tissue>
    </source>
</reference>
<sequence>MINSFWWGSNRSSGKWINWLGWDRLAVQKENGNLFLIKMLWCLESSKPNIYPKGVFLDANLGHNPSLVWHSIHASQVLNIFV</sequence>
<proteinExistence type="predicted"/>
<evidence type="ECO:0000313" key="2">
    <source>
        <dbReference type="EnsemblPlants" id="KRH29446"/>
    </source>
</evidence>
<dbReference type="OrthoDB" id="1428630at2759"/>
<dbReference type="OMA" id="HSIHASQ"/>
<accession>A0A0R0HFT6</accession>
<dbReference type="Gramene" id="KRH29446">
    <property type="protein sequence ID" value="KRH29446"/>
    <property type="gene ID" value="GLYMA_11G117000"/>
</dbReference>
<evidence type="ECO:0000313" key="3">
    <source>
        <dbReference type="Proteomes" id="UP000008827"/>
    </source>
</evidence>
<reference evidence="1 2" key="1">
    <citation type="journal article" date="2010" name="Nature">
        <title>Genome sequence of the palaeopolyploid soybean.</title>
        <authorList>
            <person name="Schmutz J."/>
            <person name="Cannon S.B."/>
            <person name="Schlueter J."/>
            <person name="Ma J."/>
            <person name="Mitros T."/>
            <person name="Nelson W."/>
            <person name="Hyten D.L."/>
            <person name="Song Q."/>
            <person name="Thelen J.J."/>
            <person name="Cheng J."/>
            <person name="Xu D."/>
            <person name="Hellsten U."/>
            <person name="May G.D."/>
            <person name="Yu Y."/>
            <person name="Sakurai T."/>
            <person name="Umezawa T."/>
            <person name="Bhattacharyya M.K."/>
            <person name="Sandhu D."/>
            <person name="Valliyodan B."/>
            <person name="Lindquist E."/>
            <person name="Peto M."/>
            <person name="Grant D."/>
            <person name="Shu S."/>
            <person name="Goodstein D."/>
            <person name="Barry K."/>
            <person name="Futrell-Griggs M."/>
            <person name="Abernathy B."/>
            <person name="Du J."/>
            <person name="Tian Z."/>
            <person name="Zhu L."/>
            <person name="Gill N."/>
            <person name="Joshi T."/>
            <person name="Libault M."/>
            <person name="Sethuraman A."/>
            <person name="Zhang X.-C."/>
            <person name="Shinozaki K."/>
            <person name="Nguyen H.T."/>
            <person name="Wing R.A."/>
            <person name="Cregan P."/>
            <person name="Specht J."/>
            <person name="Grimwood J."/>
            <person name="Rokhsar D."/>
            <person name="Stacey G."/>
            <person name="Shoemaker R.C."/>
            <person name="Jackson S.A."/>
        </authorList>
    </citation>
    <scope>NUCLEOTIDE SEQUENCE [LARGE SCALE GENOMIC DNA]</scope>
    <source>
        <strain evidence="2">cv. Williams 82</strain>
        <tissue evidence="1">Callus</tissue>
    </source>
</reference>
<name>A0A0R0HFT6_SOYBN</name>
<dbReference type="AlphaFoldDB" id="A0A0R0HFT6"/>
<dbReference type="EnsemblPlants" id="KRH29446">
    <property type="protein sequence ID" value="KRH29446"/>
    <property type="gene ID" value="GLYMA_11G117000"/>
</dbReference>
<evidence type="ECO:0000313" key="1">
    <source>
        <dbReference type="EMBL" id="KRH29446.1"/>
    </source>
</evidence>
<keyword evidence="3" id="KW-1185">Reference proteome</keyword>
<organism evidence="1">
    <name type="scientific">Glycine max</name>
    <name type="common">Soybean</name>
    <name type="synonym">Glycine hispida</name>
    <dbReference type="NCBI Taxonomy" id="3847"/>
    <lineage>
        <taxon>Eukaryota</taxon>
        <taxon>Viridiplantae</taxon>
        <taxon>Streptophyta</taxon>
        <taxon>Embryophyta</taxon>
        <taxon>Tracheophyta</taxon>
        <taxon>Spermatophyta</taxon>
        <taxon>Magnoliopsida</taxon>
        <taxon>eudicotyledons</taxon>
        <taxon>Gunneridae</taxon>
        <taxon>Pentapetalae</taxon>
        <taxon>rosids</taxon>
        <taxon>fabids</taxon>
        <taxon>Fabales</taxon>
        <taxon>Fabaceae</taxon>
        <taxon>Papilionoideae</taxon>
        <taxon>50 kb inversion clade</taxon>
        <taxon>NPAAA clade</taxon>
        <taxon>indigoferoid/millettioid clade</taxon>
        <taxon>Phaseoleae</taxon>
        <taxon>Glycine</taxon>
        <taxon>Glycine subgen. Soja</taxon>
    </lineage>
</organism>